<reference evidence="3 4" key="1">
    <citation type="submission" date="2020-01" db="EMBL/GenBank/DDBJ databases">
        <authorList>
            <person name="Gupta K D."/>
        </authorList>
    </citation>
    <scope>NUCLEOTIDE SEQUENCE [LARGE SCALE GENOMIC DNA]</scope>
</reference>
<feature type="compositionally biased region" description="Polar residues" evidence="1">
    <location>
        <begin position="364"/>
        <end position="382"/>
    </location>
</feature>
<evidence type="ECO:0000256" key="1">
    <source>
        <dbReference type="SAM" id="MobiDB-lite"/>
    </source>
</evidence>
<keyword evidence="2" id="KW-0732">Signal</keyword>
<feature type="signal peptide" evidence="2">
    <location>
        <begin position="1"/>
        <end position="20"/>
    </location>
</feature>
<evidence type="ECO:0000313" key="3">
    <source>
        <dbReference type="EMBL" id="CAA7262517.1"/>
    </source>
</evidence>
<dbReference type="GO" id="GO:0008237">
    <property type="term" value="F:metallopeptidase activity"/>
    <property type="evidence" value="ECO:0007669"/>
    <property type="project" value="InterPro"/>
</dbReference>
<feature type="compositionally biased region" description="Basic residues" evidence="1">
    <location>
        <begin position="419"/>
        <end position="437"/>
    </location>
</feature>
<dbReference type="AlphaFoldDB" id="A0A8S0XQ33"/>
<dbReference type="Proteomes" id="UP000467700">
    <property type="component" value="Unassembled WGS sequence"/>
</dbReference>
<feature type="chain" id="PRO_5035792010" description="Lysine-specific metallo-endopeptidase domain-containing protein" evidence="2">
    <location>
        <begin position="21"/>
        <end position="449"/>
    </location>
</feature>
<feature type="compositionally biased region" description="Basic residues" evidence="1">
    <location>
        <begin position="335"/>
        <end position="346"/>
    </location>
</feature>
<sequence length="449" mass="48193">MHFLSVRFIAALFVIEAAIAVPLGIEYDKTENLDAEETANKGRLDAATTLADAQVAKMREGVDKYKAGDAKAKVLFEAAYGKNANVDEVDRTVTALQNGNLQAQLATHTKFKHGEIAAVEWIKPNDKSPWRFKPANTHVESIVAGTGDDALNDVGRAGTVIHEATHQLSKTGDKVNMRNNIIRPSDGRSVWNGETGYTSNHNMHKTVAEVNADEGFTAVRDKANNMHYNAESHALFASLCSQPGALRRRDVSLYNRALSEGDHKKLHYLARRNSCKLPPDYFAKKAAAAKAAPKRVNNSKVAAKGGHRPSTKGGMSPARSSVKAPSAAKGLGPKAAKKSANGRRLVKSTTSAKKQATRGAARTTVGSAKTSTAYRSKAAQRQSIKRTARGSKSSQAHSSSKTSPRRGSPKFAASQGAKRTVHKQVSKRPSRPVKPKPAKGAVTAKAKKH</sequence>
<comment type="caution">
    <text evidence="3">The sequence shown here is derived from an EMBL/GenBank/DDBJ whole genome shotgun (WGS) entry which is preliminary data.</text>
</comment>
<feature type="compositionally biased region" description="Low complexity" evidence="1">
    <location>
        <begin position="391"/>
        <end position="402"/>
    </location>
</feature>
<evidence type="ECO:0000313" key="4">
    <source>
        <dbReference type="Proteomes" id="UP000467700"/>
    </source>
</evidence>
<protein>
    <recommendedName>
        <fullName evidence="5">Lysine-specific metallo-endopeptidase domain-containing protein</fullName>
    </recommendedName>
</protein>
<dbReference type="OrthoDB" id="3067737at2759"/>
<gene>
    <name evidence="3" type="ORF">AAE3_LOCUS4651</name>
</gene>
<name>A0A8S0XQ33_CYCAE</name>
<proteinExistence type="predicted"/>
<organism evidence="3 4">
    <name type="scientific">Cyclocybe aegerita</name>
    <name type="common">Black poplar mushroom</name>
    <name type="synonym">Agrocybe aegerita</name>
    <dbReference type="NCBI Taxonomy" id="1973307"/>
    <lineage>
        <taxon>Eukaryota</taxon>
        <taxon>Fungi</taxon>
        <taxon>Dikarya</taxon>
        <taxon>Basidiomycota</taxon>
        <taxon>Agaricomycotina</taxon>
        <taxon>Agaricomycetes</taxon>
        <taxon>Agaricomycetidae</taxon>
        <taxon>Agaricales</taxon>
        <taxon>Agaricineae</taxon>
        <taxon>Bolbitiaceae</taxon>
        <taxon>Cyclocybe</taxon>
    </lineage>
</organism>
<accession>A0A8S0XQ33</accession>
<dbReference type="EMBL" id="CACVBS010000036">
    <property type="protein sequence ID" value="CAA7262517.1"/>
    <property type="molecule type" value="Genomic_DNA"/>
</dbReference>
<keyword evidence="4" id="KW-1185">Reference proteome</keyword>
<feature type="region of interest" description="Disordered" evidence="1">
    <location>
        <begin position="288"/>
        <end position="449"/>
    </location>
</feature>
<evidence type="ECO:0008006" key="5">
    <source>
        <dbReference type="Google" id="ProtNLM"/>
    </source>
</evidence>
<dbReference type="InterPro" id="IPR024079">
    <property type="entry name" value="MetalloPept_cat_dom_sf"/>
</dbReference>
<dbReference type="Gene3D" id="3.40.390.10">
    <property type="entry name" value="Collagenase (Catalytic Domain)"/>
    <property type="match status" value="1"/>
</dbReference>
<feature type="compositionally biased region" description="Low complexity" evidence="1">
    <location>
        <begin position="323"/>
        <end position="334"/>
    </location>
</feature>
<evidence type="ECO:0000256" key="2">
    <source>
        <dbReference type="SAM" id="SignalP"/>
    </source>
</evidence>